<protein>
    <submittedName>
        <fullName evidence="2">Uncharacterized protein</fullName>
    </submittedName>
</protein>
<keyword evidence="1" id="KW-1133">Transmembrane helix</keyword>
<evidence type="ECO:0000256" key="1">
    <source>
        <dbReference type="SAM" id="Phobius"/>
    </source>
</evidence>
<dbReference type="AlphaFoldDB" id="A0A7H8V3Z4"/>
<feature type="transmembrane region" description="Helical" evidence="1">
    <location>
        <begin position="131"/>
        <end position="149"/>
    </location>
</feature>
<reference evidence="2 3" key="1">
    <citation type="submission" date="2019-05" db="EMBL/GenBank/DDBJ databases">
        <title>The organization of the Streptococcus sanguinis genomes.</title>
        <authorList>
            <person name="Wu C.H."/>
            <person name="Chen Y.Y.M."/>
            <person name="Wang H.Y."/>
        </authorList>
    </citation>
    <scope>NUCLEOTIDE SEQUENCE [LARGE SCALE GENOMIC DNA]</scope>
    <source>
        <strain evidence="2 3">CGMH010</strain>
    </source>
</reference>
<organism evidence="2 3">
    <name type="scientific">Streptococcus sanguinis</name>
    <dbReference type="NCBI Taxonomy" id="1305"/>
    <lineage>
        <taxon>Bacteria</taxon>
        <taxon>Bacillati</taxon>
        <taxon>Bacillota</taxon>
        <taxon>Bacilli</taxon>
        <taxon>Lactobacillales</taxon>
        <taxon>Streptococcaceae</taxon>
        <taxon>Streptococcus</taxon>
    </lineage>
</organism>
<proteinExistence type="predicted"/>
<dbReference type="EMBL" id="CP040556">
    <property type="protein sequence ID" value="QLB51254.1"/>
    <property type="molecule type" value="Genomic_DNA"/>
</dbReference>
<sequence>MMENVVDSWSKLKKVTEEYTRIPINYILFIVLNVLIYLNKDQLLSDLVISNSVLKNIFILLLEILSIFYDRILTIYIFVIIVMVLILFLFEKTPVFNLLPKDIEYVNGYTESWNPVSAVNRLFNLLIKLSTSWYVVYVFILFIIKPGNFSIENNYVLIRKVSEESLINFLWNINYLVLCLIVVRSLFVIKYKDIESHLKFSNLRYNVVSEFDSSNDDETIKYLIVKDTYNFKQYYLLKCETHKRELKKIKDLSFNGQEVTRTYWEKGAIPISKRNYKILDKSENLSDLIYYYEELKKQFYNK</sequence>
<keyword evidence="1" id="KW-0812">Transmembrane</keyword>
<keyword evidence="1" id="KW-0472">Membrane</keyword>
<dbReference type="Proteomes" id="UP000509410">
    <property type="component" value="Chromosome"/>
</dbReference>
<feature type="transmembrane region" description="Helical" evidence="1">
    <location>
        <begin position="20"/>
        <end position="38"/>
    </location>
</feature>
<accession>A0A7H8V3Z4</accession>
<name>A0A7H8V3Z4_STRSA</name>
<feature type="transmembrane region" description="Helical" evidence="1">
    <location>
        <begin position="169"/>
        <end position="189"/>
    </location>
</feature>
<feature type="transmembrane region" description="Helical" evidence="1">
    <location>
        <begin position="73"/>
        <end position="90"/>
    </location>
</feature>
<gene>
    <name evidence="2" type="ORF">FFV08_00275</name>
</gene>
<evidence type="ECO:0000313" key="3">
    <source>
        <dbReference type="Proteomes" id="UP000509410"/>
    </source>
</evidence>
<evidence type="ECO:0000313" key="2">
    <source>
        <dbReference type="EMBL" id="QLB51254.1"/>
    </source>
</evidence>